<sequence>MYSVRKVKTKSGSTAVQVVQYVGHRSIIAKHIGSGKDETEVTILRKKAFEWIEEQSSQLSLFPSEKQKVLVVERGECVKVSHLFAYHFLMNCMDECGLSHLPHLLLDLAIMRLIEPASKSRSVELLDYYFGIKYSQRFYRNIPKFIDYKVEIEHCAYNVAKTKFNEPFYFVLYDVTTLYFESFKADEFKSQGFSKDNKSQQPQVVIGLLVTQSGFPLISEVFAGNTFEGKTMMPVIEKFISEHPYSKPIIVADAAMLDEERLIELRKRGISYIVGARLSNASLTLVKKINAKLSGNPGTIERFASRHGDLVCDFSLKRYKKESNELTKQVQKAEELVAKQSCKVKTKFIRKVTKERIELNTALIEKRKLLLGIKGYCTDLSENELPSKIVIDRYHQLWHVEQSFRMSKFDLQARPIYHQNHDAIKAHVLICFVALIAEKYLQLTTKLSLREIRFLLWNITETHIQDNLTKEVFVFRSPMGDVLKSNLAELILKWNLLPH</sequence>
<dbReference type="OrthoDB" id="740398at2"/>
<dbReference type="PANTHER" id="PTHR34614:SF2">
    <property type="entry name" value="TRANSPOSASE IS4-LIKE DOMAIN-CONTAINING PROTEIN"/>
    <property type="match status" value="1"/>
</dbReference>
<feature type="coiled-coil region" evidence="1">
    <location>
        <begin position="316"/>
        <end position="343"/>
    </location>
</feature>
<dbReference type="RefSeq" id="WP_062037735.1">
    <property type="nucleotide sequence ID" value="NZ_DF968182.1"/>
</dbReference>
<dbReference type="GO" id="GO:0004803">
    <property type="term" value="F:transposase activity"/>
    <property type="evidence" value="ECO:0007669"/>
    <property type="project" value="InterPro"/>
</dbReference>
<dbReference type="PANTHER" id="PTHR34614">
    <property type="match status" value="1"/>
</dbReference>
<organism evidence="3">
    <name type="scientific">Lentimicrobium saccharophilum</name>
    <dbReference type="NCBI Taxonomy" id="1678841"/>
    <lineage>
        <taxon>Bacteria</taxon>
        <taxon>Pseudomonadati</taxon>
        <taxon>Bacteroidota</taxon>
        <taxon>Bacteroidia</taxon>
        <taxon>Bacteroidales</taxon>
        <taxon>Lentimicrobiaceae</taxon>
        <taxon>Lentimicrobium</taxon>
    </lineage>
</organism>
<keyword evidence="1" id="KW-0175">Coiled coil</keyword>
<dbReference type="NCBIfam" id="NF033559">
    <property type="entry name" value="transpos_IS1634"/>
    <property type="match status" value="1"/>
</dbReference>
<dbReference type="EMBL" id="DF968182">
    <property type="protein sequence ID" value="GAP42274.1"/>
    <property type="molecule type" value="Genomic_DNA"/>
</dbReference>
<dbReference type="InterPro" id="IPR047654">
    <property type="entry name" value="IS1634_transpos"/>
</dbReference>
<dbReference type="GO" id="GO:0006313">
    <property type="term" value="P:DNA transposition"/>
    <property type="evidence" value="ECO:0007669"/>
    <property type="project" value="InterPro"/>
</dbReference>
<dbReference type="STRING" id="1678841.TBC1_11403"/>
<dbReference type="InterPro" id="IPR002559">
    <property type="entry name" value="Transposase_11"/>
</dbReference>
<reference evidence="3" key="1">
    <citation type="journal article" date="2015" name="Genome Announc.">
        <title>Draft Genome Sequence of Bacteroidales Strain TBC1, a Novel Isolate from a Methanogenic Wastewater Treatment System.</title>
        <authorList>
            <person name="Tourlousse D.M."/>
            <person name="Matsuura N."/>
            <person name="Sun L."/>
            <person name="Toyonaga M."/>
            <person name="Kuroda K."/>
            <person name="Ohashi A."/>
            <person name="Cruz R."/>
            <person name="Yamaguchi T."/>
            <person name="Sekiguchi Y."/>
        </authorList>
    </citation>
    <scope>NUCLEOTIDE SEQUENCE [LARGE SCALE GENOMIC DNA]</scope>
    <source>
        <strain evidence="3">TBC1</strain>
    </source>
</reference>
<keyword evidence="4" id="KW-1185">Reference proteome</keyword>
<dbReference type="Pfam" id="PF01609">
    <property type="entry name" value="DDE_Tnp_1"/>
    <property type="match status" value="1"/>
</dbReference>
<name>A0A0S7BVU7_9BACT</name>
<evidence type="ECO:0000259" key="2">
    <source>
        <dbReference type="Pfam" id="PF01609"/>
    </source>
</evidence>
<feature type="domain" description="Transposase IS4-like" evidence="2">
    <location>
        <begin position="171"/>
        <end position="435"/>
    </location>
</feature>
<dbReference type="SUPFAM" id="SSF53098">
    <property type="entry name" value="Ribonuclease H-like"/>
    <property type="match status" value="1"/>
</dbReference>
<dbReference type="InterPro" id="IPR012337">
    <property type="entry name" value="RNaseH-like_sf"/>
</dbReference>
<dbReference type="AlphaFoldDB" id="A0A0S7BVU7"/>
<evidence type="ECO:0000256" key="1">
    <source>
        <dbReference type="SAM" id="Coils"/>
    </source>
</evidence>
<dbReference type="GO" id="GO:0003677">
    <property type="term" value="F:DNA binding"/>
    <property type="evidence" value="ECO:0007669"/>
    <property type="project" value="InterPro"/>
</dbReference>
<proteinExistence type="predicted"/>
<gene>
    <name evidence="3" type="ORF">TBC1_11403</name>
</gene>
<dbReference type="Proteomes" id="UP000053091">
    <property type="component" value="Unassembled WGS sequence"/>
</dbReference>
<protein>
    <submittedName>
        <fullName evidence="3">Transposase</fullName>
    </submittedName>
</protein>
<evidence type="ECO:0000313" key="4">
    <source>
        <dbReference type="Proteomes" id="UP000053091"/>
    </source>
</evidence>
<accession>A0A0S7BVU7</accession>
<evidence type="ECO:0000313" key="3">
    <source>
        <dbReference type="EMBL" id="GAP42274.1"/>
    </source>
</evidence>